<dbReference type="GO" id="GO:0071111">
    <property type="term" value="F:cyclic-guanylate-specific phosphodiesterase activity"/>
    <property type="evidence" value="ECO:0007669"/>
    <property type="project" value="InterPro"/>
</dbReference>
<dbReference type="AlphaFoldDB" id="A0A371P0F3"/>
<dbReference type="RefSeq" id="WP_116050009.1">
    <property type="nucleotide sequence ID" value="NZ_QUBQ01000008.1"/>
</dbReference>
<evidence type="ECO:0000313" key="3">
    <source>
        <dbReference type="Proteomes" id="UP000261905"/>
    </source>
</evidence>
<evidence type="ECO:0000313" key="2">
    <source>
        <dbReference type="EMBL" id="REK69414.1"/>
    </source>
</evidence>
<feature type="domain" description="EAL" evidence="1">
    <location>
        <begin position="156"/>
        <end position="398"/>
    </location>
</feature>
<proteinExistence type="predicted"/>
<evidence type="ECO:0000259" key="1">
    <source>
        <dbReference type="PROSITE" id="PS50883"/>
    </source>
</evidence>
<dbReference type="Gene3D" id="3.20.20.450">
    <property type="entry name" value="EAL domain"/>
    <property type="match status" value="1"/>
</dbReference>
<gene>
    <name evidence="2" type="ORF">DX130_24990</name>
</gene>
<name>A0A371P0F3_9BACL</name>
<dbReference type="EMBL" id="QUBQ01000008">
    <property type="protein sequence ID" value="REK69414.1"/>
    <property type="molecule type" value="Genomic_DNA"/>
</dbReference>
<comment type="caution">
    <text evidence="2">The sequence shown here is derived from an EMBL/GenBank/DDBJ whole genome shotgun (WGS) entry which is preliminary data.</text>
</comment>
<dbReference type="Proteomes" id="UP000261905">
    <property type="component" value="Unassembled WGS sequence"/>
</dbReference>
<dbReference type="InterPro" id="IPR035919">
    <property type="entry name" value="EAL_sf"/>
</dbReference>
<dbReference type="OrthoDB" id="581425at2"/>
<dbReference type="PROSITE" id="PS50883">
    <property type="entry name" value="EAL"/>
    <property type="match status" value="1"/>
</dbReference>
<dbReference type="PANTHER" id="PTHR33121:SF76">
    <property type="entry name" value="SIGNALING PROTEIN"/>
    <property type="match status" value="1"/>
</dbReference>
<sequence>MNIHNVAGAKSSQAYRGNHEYAGVVYLSWERLGEGTDRGSDLSVREQWRKLAEQELPAAFRDMAQKLEWCWRNDDLFLRVKLHGMERVWWESLLEQTAFSTVRKMELAMGIQQDKGHLYVGTAVLECQTYNDTDTLWYEATKKAVLHGQFDGDMKRNASRKALQHILAERLIYPVYQPIVALGEEPVVFGYEALTRLRDSSEFHGPVELFRFAGEAGRMYSLDRMAREEAIGGCVKLEPNQKLFINVMAQIMEDPSFSPGQTLSFLEAHHLKPNQIVFEITERSSIEDYPAVKKALQHYRKQGYQIAIDDVGAGYSSLQSIVELRPDYLKIDRSIIHRIHRDDVKAHILHTLQEVGAKLGVPLIAEGIERQEELDVLTRMGVQYAQGYYLGRPGPFPA</sequence>
<dbReference type="CDD" id="cd01948">
    <property type="entry name" value="EAL"/>
    <property type="match status" value="1"/>
</dbReference>
<protein>
    <submittedName>
        <fullName evidence="2">EAL domain-containing protein</fullName>
    </submittedName>
</protein>
<accession>A0A371P0F3</accession>
<reference evidence="2 3" key="1">
    <citation type="submission" date="2018-08" db="EMBL/GenBank/DDBJ databases">
        <title>Paenibacillus sp. M4BSY-1, whole genome shotgun sequence.</title>
        <authorList>
            <person name="Tuo L."/>
        </authorList>
    </citation>
    <scope>NUCLEOTIDE SEQUENCE [LARGE SCALE GENOMIC DNA]</scope>
    <source>
        <strain evidence="2 3">M4BSY-1</strain>
    </source>
</reference>
<dbReference type="InterPro" id="IPR001633">
    <property type="entry name" value="EAL_dom"/>
</dbReference>
<dbReference type="SUPFAM" id="SSF141868">
    <property type="entry name" value="EAL domain-like"/>
    <property type="match status" value="1"/>
</dbReference>
<dbReference type="PANTHER" id="PTHR33121">
    <property type="entry name" value="CYCLIC DI-GMP PHOSPHODIESTERASE PDEF"/>
    <property type="match status" value="1"/>
</dbReference>
<organism evidence="2 3">
    <name type="scientific">Paenibacillus paeoniae</name>
    <dbReference type="NCBI Taxonomy" id="2292705"/>
    <lineage>
        <taxon>Bacteria</taxon>
        <taxon>Bacillati</taxon>
        <taxon>Bacillota</taxon>
        <taxon>Bacilli</taxon>
        <taxon>Bacillales</taxon>
        <taxon>Paenibacillaceae</taxon>
        <taxon>Paenibacillus</taxon>
    </lineage>
</organism>
<dbReference type="InterPro" id="IPR050706">
    <property type="entry name" value="Cyclic-di-GMP_PDE-like"/>
</dbReference>
<dbReference type="SMART" id="SM00052">
    <property type="entry name" value="EAL"/>
    <property type="match status" value="1"/>
</dbReference>
<keyword evidence="3" id="KW-1185">Reference proteome</keyword>
<dbReference type="Pfam" id="PF00563">
    <property type="entry name" value="EAL"/>
    <property type="match status" value="1"/>
</dbReference>